<feature type="non-terminal residue" evidence="4">
    <location>
        <position position="102"/>
    </location>
</feature>
<evidence type="ECO:0008006" key="6">
    <source>
        <dbReference type="Google" id="ProtNLM"/>
    </source>
</evidence>
<evidence type="ECO:0000313" key="4">
    <source>
        <dbReference type="EMBL" id="EOA81214.1"/>
    </source>
</evidence>
<dbReference type="SUPFAM" id="SSF48403">
    <property type="entry name" value="Ankyrin repeat"/>
    <property type="match status" value="1"/>
</dbReference>
<dbReference type="OrthoDB" id="3672964at2759"/>
<evidence type="ECO:0000313" key="5">
    <source>
        <dbReference type="Proteomes" id="UP000016935"/>
    </source>
</evidence>
<feature type="repeat" description="ANK" evidence="3">
    <location>
        <begin position="38"/>
        <end position="70"/>
    </location>
</feature>
<name>R0JUN5_EXST2</name>
<dbReference type="AlphaFoldDB" id="R0JUN5"/>
<accession>R0JUN5</accession>
<dbReference type="eggNOG" id="KOG4177">
    <property type="taxonomic scope" value="Eukaryota"/>
</dbReference>
<feature type="non-terminal residue" evidence="4">
    <location>
        <position position="1"/>
    </location>
</feature>
<proteinExistence type="predicted"/>
<dbReference type="GeneID" id="19405294"/>
<protein>
    <recommendedName>
        <fullName evidence="6">Ankyrin</fullName>
    </recommendedName>
</protein>
<dbReference type="Proteomes" id="UP000016935">
    <property type="component" value="Unassembled WGS sequence"/>
</dbReference>
<dbReference type="PANTHER" id="PTHR24171:SF9">
    <property type="entry name" value="ANKYRIN REPEAT DOMAIN-CONTAINING PROTEIN 39"/>
    <property type="match status" value="1"/>
</dbReference>
<organism evidence="4 5">
    <name type="scientific">Exserohilum turcicum (strain 28A)</name>
    <name type="common">Northern leaf blight fungus</name>
    <name type="synonym">Setosphaeria turcica</name>
    <dbReference type="NCBI Taxonomy" id="671987"/>
    <lineage>
        <taxon>Eukaryota</taxon>
        <taxon>Fungi</taxon>
        <taxon>Dikarya</taxon>
        <taxon>Ascomycota</taxon>
        <taxon>Pezizomycotina</taxon>
        <taxon>Dothideomycetes</taxon>
        <taxon>Pleosporomycetidae</taxon>
        <taxon>Pleosporales</taxon>
        <taxon>Pleosporineae</taxon>
        <taxon>Pleosporaceae</taxon>
        <taxon>Exserohilum</taxon>
    </lineage>
</organism>
<dbReference type="PROSITE" id="PS50088">
    <property type="entry name" value="ANK_REPEAT"/>
    <property type="match status" value="3"/>
</dbReference>
<evidence type="ECO:0000256" key="2">
    <source>
        <dbReference type="ARBA" id="ARBA00023043"/>
    </source>
</evidence>
<dbReference type="HOGENOM" id="CLU_000134_45_2_1"/>
<dbReference type="Gene3D" id="1.25.40.20">
    <property type="entry name" value="Ankyrin repeat-containing domain"/>
    <property type="match status" value="1"/>
</dbReference>
<reference evidence="4 5" key="2">
    <citation type="journal article" date="2013" name="PLoS Genet.">
        <title>Comparative genome structure, secondary metabolite, and effector coding capacity across Cochliobolus pathogens.</title>
        <authorList>
            <person name="Condon B.J."/>
            <person name="Leng Y."/>
            <person name="Wu D."/>
            <person name="Bushley K.E."/>
            <person name="Ohm R.A."/>
            <person name="Otillar R."/>
            <person name="Martin J."/>
            <person name="Schackwitz W."/>
            <person name="Grimwood J."/>
            <person name="MohdZainudin N."/>
            <person name="Xue C."/>
            <person name="Wang R."/>
            <person name="Manning V.A."/>
            <person name="Dhillon B."/>
            <person name="Tu Z.J."/>
            <person name="Steffenson B.J."/>
            <person name="Salamov A."/>
            <person name="Sun H."/>
            <person name="Lowry S."/>
            <person name="LaButti K."/>
            <person name="Han J."/>
            <person name="Copeland A."/>
            <person name="Lindquist E."/>
            <person name="Barry K."/>
            <person name="Schmutz J."/>
            <person name="Baker S.E."/>
            <person name="Ciuffetti L.M."/>
            <person name="Grigoriev I.V."/>
            <person name="Zhong S."/>
            <person name="Turgeon B.G."/>
        </authorList>
    </citation>
    <scope>NUCLEOTIDE SEQUENCE [LARGE SCALE GENOMIC DNA]</scope>
    <source>
        <strain evidence="5">28A</strain>
    </source>
</reference>
<dbReference type="InterPro" id="IPR036770">
    <property type="entry name" value="Ankyrin_rpt-contain_sf"/>
</dbReference>
<dbReference type="PROSITE" id="PS50297">
    <property type="entry name" value="ANK_REP_REGION"/>
    <property type="match status" value="2"/>
</dbReference>
<dbReference type="STRING" id="671987.R0JUN5"/>
<feature type="repeat" description="ANK" evidence="3">
    <location>
        <begin position="5"/>
        <end position="37"/>
    </location>
</feature>
<dbReference type="Pfam" id="PF12796">
    <property type="entry name" value="Ank_2"/>
    <property type="match status" value="1"/>
</dbReference>
<dbReference type="PANTHER" id="PTHR24171">
    <property type="entry name" value="ANKYRIN REPEAT DOMAIN-CONTAINING PROTEIN 39-RELATED"/>
    <property type="match status" value="1"/>
</dbReference>
<keyword evidence="2 3" id="KW-0040">ANK repeat</keyword>
<dbReference type="InterPro" id="IPR002110">
    <property type="entry name" value="Ankyrin_rpt"/>
</dbReference>
<keyword evidence="5" id="KW-1185">Reference proteome</keyword>
<keyword evidence="1" id="KW-0677">Repeat</keyword>
<dbReference type="RefSeq" id="XP_008031322.1">
    <property type="nucleotide sequence ID" value="XM_008033131.1"/>
</dbReference>
<feature type="repeat" description="ANK" evidence="3">
    <location>
        <begin position="71"/>
        <end position="102"/>
    </location>
</feature>
<sequence>DDDEPFQTNLHIAAEAGHDDIVSMLLGSGYAVDECDSEGNTALHRASLGEHVKVMLTLLKHGANPNVMNVHGWSPVHMAFSLGSMEVVEVLMQRGGDLKKRA</sequence>
<reference evidence="4 5" key="1">
    <citation type="journal article" date="2012" name="PLoS Pathog.">
        <title>Diverse lifestyles and strategies of plant pathogenesis encoded in the genomes of eighteen Dothideomycetes fungi.</title>
        <authorList>
            <person name="Ohm R.A."/>
            <person name="Feau N."/>
            <person name="Henrissat B."/>
            <person name="Schoch C.L."/>
            <person name="Horwitz B.A."/>
            <person name="Barry K.W."/>
            <person name="Condon B.J."/>
            <person name="Copeland A.C."/>
            <person name="Dhillon B."/>
            <person name="Glaser F."/>
            <person name="Hesse C.N."/>
            <person name="Kosti I."/>
            <person name="LaButti K."/>
            <person name="Lindquist E.A."/>
            <person name="Lucas S."/>
            <person name="Salamov A.A."/>
            <person name="Bradshaw R.E."/>
            <person name="Ciuffetti L."/>
            <person name="Hamelin R.C."/>
            <person name="Kema G.H.J."/>
            <person name="Lawrence C."/>
            <person name="Scott J.A."/>
            <person name="Spatafora J.W."/>
            <person name="Turgeon B.G."/>
            <person name="de Wit P.J.G.M."/>
            <person name="Zhong S."/>
            <person name="Goodwin S.B."/>
            <person name="Grigoriev I.V."/>
        </authorList>
    </citation>
    <scope>NUCLEOTIDE SEQUENCE [LARGE SCALE GENOMIC DNA]</scope>
    <source>
        <strain evidence="5">28A</strain>
    </source>
</reference>
<evidence type="ECO:0000256" key="1">
    <source>
        <dbReference type="ARBA" id="ARBA00022737"/>
    </source>
</evidence>
<evidence type="ECO:0000256" key="3">
    <source>
        <dbReference type="PROSITE-ProRule" id="PRU00023"/>
    </source>
</evidence>
<dbReference type="SMART" id="SM00248">
    <property type="entry name" value="ANK"/>
    <property type="match status" value="3"/>
</dbReference>
<gene>
    <name evidence="4" type="ORF">SETTUDRAFT_63636</name>
</gene>
<dbReference type="EMBL" id="KB908877">
    <property type="protein sequence ID" value="EOA81214.1"/>
    <property type="molecule type" value="Genomic_DNA"/>
</dbReference>